<evidence type="ECO:0000259" key="4">
    <source>
        <dbReference type="Pfam" id="PF25967"/>
    </source>
</evidence>
<dbReference type="OrthoDB" id="2446145at2"/>
<dbReference type="Pfam" id="PF25967">
    <property type="entry name" value="RND-MFP_C"/>
    <property type="match status" value="1"/>
</dbReference>
<protein>
    <recommendedName>
        <fullName evidence="9">RND efflux pump membrane fusion protein barrel-sandwich domain-containing protein</fullName>
    </recommendedName>
</protein>
<sequence>MKKWIVYGIAFTSILFFVTNIILFLKSDQFSNLQIIDEFVKPIESDLVQSLEKPGVILSTTEEHIYLDTTIGSLGQIYVKEGDVVQFGDILFTYQNAEIGANEQILEGKVEQIELRSSQLEEEIDLLGSFILEIKAKEEMTDIDLQQIQQYEVQILQKNNQISELQLEKELQQHTLLTLQERQSELEVISPLSGYVKSISTNRSEPVLTIVSDSLIIKGELTEEEALDVSEGLAVQIMHHENNAMDGTLSQISNLPLKEPALDQETTYPFYVSFDEEEQLENINIGNRVLMEIIQEERINALIVPTNTIRLEADDDVVYVVQDGMIEKRIVEKGWELNEDVQITDGVNLDNLLVMNPSANIHDNPFVTKLQVRELEKDSFNSFRKKEILELLFQSFVR</sequence>
<evidence type="ECO:0000313" key="7">
    <source>
        <dbReference type="EMBL" id="GAE27213.1"/>
    </source>
</evidence>
<evidence type="ECO:0000259" key="5">
    <source>
        <dbReference type="Pfam" id="PF25984"/>
    </source>
</evidence>
<feature type="domain" description="YknX-like barrel-sandwich hybrid" evidence="5">
    <location>
        <begin position="63"/>
        <end position="204"/>
    </location>
</feature>
<dbReference type="Gene3D" id="2.40.420.20">
    <property type="match status" value="1"/>
</dbReference>
<comment type="caution">
    <text evidence="7">The sequence shown here is derived from an EMBL/GenBank/DDBJ whole genome shotgun (WGS) entry which is preliminary data.</text>
</comment>
<dbReference type="AlphaFoldDB" id="W4Q673"/>
<dbReference type="Pfam" id="PF25990">
    <property type="entry name" value="Beta-barrel_YknX"/>
    <property type="match status" value="1"/>
</dbReference>
<feature type="coiled-coil region" evidence="2">
    <location>
        <begin position="148"/>
        <end position="182"/>
    </location>
</feature>
<dbReference type="InterPro" id="IPR058636">
    <property type="entry name" value="Beta-barrel_YknX"/>
</dbReference>
<evidence type="ECO:0008006" key="9">
    <source>
        <dbReference type="Google" id="ProtNLM"/>
    </source>
</evidence>
<evidence type="ECO:0000256" key="3">
    <source>
        <dbReference type="SAM" id="Phobius"/>
    </source>
</evidence>
<keyword evidence="3" id="KW-0812">Transmembrane</keyword>
<dbReference type="STRING" id="1236970.JCM9140_3341"/>
<accession>W4Q673</accession>
<proteinExistence type="predicted"/>
<evidence type="ECO:0000256" key="1">
    <source>
        <dbReference type="ARBA" id="ARBA00022448"/>
    </source>
</evidence>
<feature type="transmembrane region" description="Helical" evidence="3">
    <location>
        <begin position="6"/>
        <end position="25"/>
    </location>
</feature>
<feature type="domain" description="Multidrug resistance protein MdtA-like C-terminal permuted SH3" evidence="4">
    <location>
        <begin position="300"/>
        <end position="354"/>
    </location>
</feature>
<keyword evidence="1" id="KW-0813">Transport</keyword>
<keyword evidence="3" id="KW-1133">Transmembrane helix</keyword>
<dbReference type="Pfam" id="PF25984">
    <property type="entry name" value="BSH_YknX"/>
    <property type="match status" value="1"/>
</dbReference>
<dbReference type="PANTHER" id="PTHR30097">
    <property type="entry name" value="CATION EFFLUX SYSTEM PROTEIN CUSB"/>
    <property type="match status" value="1"/>
</dbReference>
<keyword evidence="3" id="KW-0472">Membrane</keyword>
<keyword evidence="8" id="KW-1185">Reference proteome</keyword>
<dbReference type="RefSeq" id="WP_034748062.1">
    <property type="nucleotide sequence ID" value="NZ_BAUT01000042.1"/>
</dbReference>
<evidence type="ECO:0000256" key="2">
    <source>
        <dbReference type="SAM" id="Coils"/>
    </source>
</evidence>
<dbReference type="InterPro" id="IPR051909">
    <property type="entry name" value="MFP_Cation_Efflux"/>
</dbReference>
<keyword evidence="2" id="KW-0175">Coiled coil</keyword>
<dbReference type="EMBL" id="BAUT01000042">
    <property type="protein sequence ID" value="GAE27213.1"/>
    <property type="molecule type" value="Genomic_DNA"/>
</dbReference>
<gene>
    <name evidence="7" type="ORF">JCM9140_3341</name>
</gene>
<dbReference type="InterPro" id="IPR058627">
    <property type="entry name" value="MdtA-like_C"/>
</dbReference>
<reference evidence="7" key="1">
    <citation type="journal article" date="2014" name="Genome Announc.">
        <title>Draft Genome Sequences of Three Alkaliphilic Bacillus Strains, Bacillus wakoensis JCM 9140T, Bacillus akibai JCM 9157T, and Bacillus hemicellulosilyticus JCM 9152T.</title>
        <authorList>
            <person name="Yuki M."/>
            <person name="Oshima K."/>
            <person name="Suda W."/>
            <person name="Oshida Y."/>
            <person name="Kitamura K."/>
            <person name="Iida T."/>
            <person name="Hattori M."/>
            <person name="Ohkuma M."/>
        </authorList>
    </citation>
    <scope>NUCLEOTIDE SEQUENCE [LARGE SCALE GENOMIC DNA]</scope>
    <source>
        <strain evidence="7">JCM 9140</strain>
    </source>
</reference>
<feature type="domain" description="YknX-like beta-barrel" evidence="6">
    <location>
        <begin position="215"/>
        <end position="293"/>
    </location>
</feature>
<dbReference type="GO" id="GO:0015679">
    <property type="term" value="P:plasma membrane copper ion transport"/>
    <property type="evidence" value="ECO:0007669"/>
    <property type="project" value="TreeGrafter"/>
</dbReference>
<evidence type="ECO:0000313" key="8">
    <source>
        <dbReference type="Proteomes" id="UP000018890"/>
    </source>
</evidence>
<dbReference type="InterPro" id="IPR058639">
    <property type="entry name" value="BSH_YknX-like"/>
</dbReference>
<dbReference type="Proteomes" id="UP000018890">
    <property type="component" value="Unassembled WGS sequence"/>
</dbReference>
<dbReference type="GO" id="GO:0030313">
    <property type="term" value="C:cell envelope"/>
    <property type="evidence" value="ECO:0007669"/>
    <property type="project" value="TreeGrafter"/>
</dbReference>
<dbReference type="PANTHER" id="PTHR30097:SF4">
    <property type="entry name" value="SLR6042 PROTEIN"/>
    <property type="match status" value="1"/>
</dbReference>
<dbReference type="GO" id="GO:0060003">
    <property type="term" value="P:copper ion export"/>
    <property type="evidence" value="ECO:0007669"/>
    <property type="project" value="TreeGrafter"/>
</dbReference>
<organism evidence="7 8">
    <name type="scientific">Halalkalibacter wakoensis JCM 9140</name>
    <dbReference type="NCBI Taxonomy" id="1236970"/>
    <lineage>
        <taxon>Bacteria</taxon>
        <taxon>Bacillati</taxon>
        <taxon>Bacillota</taxon>
        <taxon>Bacilli</taxon>
        <taxon>Bacillales</taxon>
        <taxon>Bacillaceae</taxon>
        <taxon>Halalkalibacter</taxon>
    </lineage>
</organism>
<name>W4Q673_9BACI</name>
<evidence type="ECO:0000259" key="6">
    <source>
        <dbReference type="Pfam" id="PF25990"/>
    </source>
</evidence>